<evidence type="ECO:0000256" key="1">
    <source>
        <dbReference type="SAM" id="MobiDB-lite"/>
    </source>
</evidence>
<accession>A0A6J4P6T6</accession>
<feature type="region of interest" description="Disordered" evidence="1">
    <location>
        <begin position="68"/>
        <end position="87"/>
    </location>
</feature>
<protein>
    <submittedName>
        <fullName evidence="3">Uncharacterized protein</fullName>
    </submittedName>
</protein>
<organism evidence="3">
    <name type="scientific">uncultured Rubrobacteraceae bacterium</name>
    <dbReference type="NCBI Taxonomy" id="349277"/>
    <lineage>
        <taxon>Bacteria</taxon>
        <taxon>Bacillati</taxon>
        <taxon>Actinomycetota</taxon>
        <taxon>Rubrobacteria</taxon>
        <taxon>Rubrobacterales</taxon>
        <taxon>Rubrobacteraceae</taxon>
        <taxon>environmental samples</taxon>
    </lineage>
</organism>
<gene>
    <name evidence="3" type="ORF">AVDCRST_MAG55-883</name>
</gene>
<feature type="transmembrane region" description="Helical" evidence="2">
    <location>
        <begin position="20"/>
        <end position="38"/>
    </location>
</feature>
<proteinExistence type="predicted"/>
<name>A0A6J4P6T6_9ACTN</name>
<evidence type="ECO:0000256" key="2">
    <source>
        <dbReference type="SAM" id="Phobius"/>
    </source>
</evidence>
<sequence length="87" mass="9041">MKTRSDNPWRAVAGRGPTAPVTIPFVAAAAVLAAFALGRATRRVCRTGSGPCRGTPWRFAGPPRGVAGCGPLREKERPVNGEETVGA</sequence>
<dbReference type="AlphaFoldDB" id="A0A6J4P6T6"/>
<keyword evidence="2" id="KW-0472">Membrane</keyword>
<evidence type="ECO:0000313" key="3">
    <source>
        <dbReference type="EMBL" id="CAA9404348.1"/>
    </source>
</evidence>
<keyword evidence="2" id="KW-1133">Transmembrane helix</keyword>
<reference evidence="3" key="1">
    <citation type="submission" date="2020-02" db="EMBL/GenBank/DDBJ databases">
        <authorList>
            <person name="Meier V. D."/>
        </authorList>
    </citation>
    <scope>NUCLEOTIDE SEQUENCE</scope>
    <source>
        <strain evidence="3">AVDCRST_MAG55</strain>
    </source>
</reference>
<dbReference type="EMBL" id="CADCUZ010000035">
    <property type="protein sequence ID" value="CAA9404348.1"/>
    <property type="molecule type" value="Genomic_DNA"/>
</dbReference>
<keyword evidence="2" id="KW-0812">Transmembrane</keyword>